<sequence>MSTNSPSMPLTLGSLDVLATTCKWFLSSIDKEYLQ</sequence>
<name>W2K541_PHYNI</name>
<dbReference type="AlphaFoldDB" id="W2K541"/>
<gene>
    <name evidence="1" type="ORF">L917_19757</name>
</gene>
<dbReference type="Proteomes" id="UP000054423">
    <property type="component" value="Unassembled WGS sequence"/>
</dbReference>
<dbReference type="EMBL" id="KI682981">
    <property type="protein sequence ID" value="ETL79659.1"/>
    <property type="molecule type" value="Genomic_DNA"/>
</dbReference>
<protein>
    <submittedName>
        <fullName evidence="1">Uncharacterized protein</fullName>
    </submittedName>
</protein>
<proteinExistence type="predicted"/>
<accession>W2K541</accession>
<reference evidence="1" key="1">
    <citation type="submission" date="2013-11" db="EMBL/GenBank/DDBJ databases">
        <title>The Genome Sequence of Phytophthora parasitica CHvinca01.</title>
        <authorList>
            <consortium name="The Broad Institute Genomics Platform"/>
            <person name="Russ C."/>
            <person name="Tyler B."/>
            <person name="Panabieres F."/>
            <person name="Shan W."/>
            <person name="Tripathy S."/>
            <person name="Grunwald N."/>
            <person name="Machado M."/>
            <person name="Johnson C.S."/>
            <person name="Arredondo F."/>
            <person name="Hong C."/>
            <person name="Coffey M."/>
            <person name="Young S.K."/>
            <person name="Zeng Q."/>
            <person name="Gargeya S."/>
            <person name="Fitzgerald M."/>
            <person name="Abouelleil A."/>
            <person name="Alvarado L."/>
            <person name="Chapman S.B."/>
            <person name="Gainer-Dewar J."/>
            <person name="Goldberg J."/>
            <person name="Griggs A."/>
            <person name="Gujja S."/>
            <person name="Hansen M."/>
            <person name="Howarth C."/>
            <person name="Imamovic A."/>
            <person name="Ireland A."/>
            <person name="Larimer J."/>
            <person name="McCowan C."/>
            <person name="Murphy C."/>
            <person name="Pearson M."/>
            <person name="Poon T.W."/>
            <person name="Priest M."/>
            <person name="Roberts A."/>
            <person name="Saif S."/>
            <person name="Shea T."/>
            <person name="Sykes S."/>
            <person name="Wortman J."/>
            <person name="Nusbaum C."/>
            <person name="Birren B."/>
        </authorList>
    </citation>
    <scope>NUCLEOTIDE SEQUENCE [LARGE SCALE GENOMIC DNA]</scope>
    <source>
        <strain evidence="1">CHvinca01</strain>
    </source>
</reference>
<evidence type="ECO:0000313" key="1">
    <source>
        <dbReference type="EMBL" id="ETL79659.1"/>
    </source>
</evidence>
<organism evidence="1">
    <name type="scientific">Phytophthora nicotianae</name>
    <name type="common">Potato buckeye rot agent</name>
    <name type="synonym">Phytophthora parasitica</name>
    <dbReference type="NCBI Taxonomy" id="4792"/>
    <lineage>
        <taxon>Eukaryota</taxon>
        <taxon>Sar</taxon>
        <taxon>Stramenopiles</taxon>
        <taxon>Oomycota</taxon>
        <taxon>Peronosporomycetes</taxon>
        <taxon>Peronosporales</taxon>
        <taxon>Peronosporaceae</taxon>
        <taxon>Phytophthora</taxon>
    </lineage>
</organism>